<proteinExistence type="predicted"/>
<dbReference type="Proteomes" id="UP000308652">
    <property type="component" value="Unassembled WGS sequence"/>
</dbReference>
<organism evidence="4 5">
    <name type="scientific">Crucibulum laeve</name>
    <dbReference type="NCBI Taxonomy" id="68775"/>
    <lineage>
        <taxon>Eukaryota</taxon>
        <taxon>Fungi</taxon>
        <taxon>Dikarya</taxon>
        <taxon>Basidiomycota</taxon>
        <taxon>Agaricomycotina</taxon>
        <taxon>Agaricomycetes</taxon>
        <taxon>Agaricomycetidae</taxon>
        <taxon>Agaricales</taxon>
        <taxon>Agaricineae</taxon>
        <taxon>Nidulariaceae</taxon>
        <taxon>Crucibulum</taxon>
    </lineage>
</organism>
<evidence type="ECO:0000313" key="4">
    <source>
        <dbReference type="EMBL" id="TFK38724.1"/>
    </source>
</evidence>
<feature type="compositionally biased region" description="Polar residues" evidence="1">
    <location>
        <begin position="451"/>
        <end position="472"/>
    </location>
</feature>
<feature type="signal peptide" evidence="3">
    <location>
        <begin position="1"/>
        <end position="21"/>
    </location>
</feature>
<evidence type="ECO:0000256" key="3">
    <source>
        <dbReference type="SAM" id="SignalP"/>
    </source>
</evidence>
<evidence type="ECO:0000256" key="2">
    <source>
        <dbReference type="SAM" id="Phobius"/>
    </source>
</evidence>
<keyword evidence="2" id="KW-0472">Membrane</keyword>
<evidence type="ECO:0000256" key="1">
    <source>
        <dbReference type="SAM" id="MobiDB-lite"/>
    </source>
</evidence>
<feature type="region of interest" description="Disordered" evidence="1">
    <location>
        <begin position="446"/>
        <end position="495"/>
    </location>
</feature>
<dbReference type="EMBL" id="ML213602">
    <property type="protein sequence ID" value="TFK38724.1"/>
    <property type="molecule type" value="Genomic_DNA"/>
</dbReference>
<keyword evidence="3" id="KW-0732">Signal</keyword>
<reference evidence="4 5" key="1">
    <citation type="journal article" date="2019" name="Nat. Ecol. Evol.">
        <title>Megaphylogeny resolves global patterns of mushroom evolution.</title>
        <authorList>
            <person name="Varga T."/>
            <person name="Krizsan K."/>
            <person name="Foldi C."/>
            <person name="Dima B."/>
            <person name="Sanchez-Garcia M."/>
            <person name="Sanchez-Ramirez S."/>
            <person name="Szollosi G.J."/>
            <person name="Szarkandi J.G."/>
            <person name="Papp V."/>
            <person name="Albert L."/>
            <person name="Andreopoulos W."/>
            <person name="Angelini C."/>
            <person name="Antonin V."/>
            <person name="Barry K.W."/>
            <person name="Bougher N.L."/>
            <person name="Buchanan P."/>
            <person name="Buyck B."/>
            <person name="Bense V."/>
            <person name="Catcheside P."/>
            <person name="Chovatia M."/>
            <person name="Cooper J."/>
            <person name="Damon W."/>
            <person name="Desjardin D."/>
            <person name="Finy P."/>
            <person name="Geml J."/>
            <person name="Haridas S."/>
            <person name="Hughes K."/>
            <person name="Justo A."/>
            <person name="Karasinski D."/>
            <person name="Kautmanova I."/>
            <person name="Kiss B."/>
            <person name="Kocsube S."/>
            <person name="Kotiranta H."/>
            <person name="LaButti K.M."/>
            <person name="Lechner B.E."/>
            <person name="Liimatainen K."/>
            <person name="Lipzen A."/>
            <person name="Lukacs Z."/>
            <person name="Mihaltcheva S."/>
            <person name="Morgado L.N."/>
            <person name="Niskanen T."/>
            <person name="Noordeloos M.E."/>
            <person name="Ohm R.A."/>
            <person name="Ortiz-Santana B."/>
            <person name="Ovrebo C."/>
            <person name="Racz N."/>
            <person name="Riley R."/>
            <person name="Savchenko A."/>
            <person name="Shiryaev A."/>
            <person name="Soop K."/>
            <person name="Spirin V."/>
            <person name="Szebenyi C."/>
            <person name="Tomsovsky M."/>
            <person name="Tulloss R.E."/>
            <person name="Uehling J."/>
            <person name="Grigoriev I.V."/>
            <person name="Vagvolgyi C."/>
            <person name="Papp T."/>
            <person name="Martin F.M."/>
            <person name="Miettinen O."/>
            <person name="Hibbett D.S."/>
            <person name="Nagy L.G."/>
        </authorList>
    </citation>
    <scope>NUCLEOTIDE SEQUENCE [LARGE SCALE GENOMIC DNA]</scope>
    <source>
        <strain evidence="4 5">CBS 166.37</strain>
    </source>
</reference>
<dbReference type="STRING" id="68775.A0A5C3M034"/>
<gene>
    <name evidence="4" type="ORF">BDQ12DRAFT_651034</name>
</gene>
<keyword evidence="5" id="KW-1185">Reference proteome</keyword>
<dbReference type="AlphaFoldDB" id="A0A5C3M034"/>
<dbReference type="OrthoDB" id="2796893at2759"/>
<accession>A0A5C3M034</accession>
<feature type="transmembrane region" description="Helical" evidence="2">
    <location>
        <begin position="190"/>
        <end position="214"/>
    </location>
</feature>
<evidence type="ECO:0000313" key="5">
    <source>
        <dbReference type="Proteomes" id="UP000308652"/>
    </source>
</evidence>
<protein>
    <submittedName>
        <fullName evidence="4">Uncharacterized protein</fullName>
    </submittedName>
</protein>
<feature type="compositionally biased region" description="Polar residues" evidence="1">
    <location>
        <begin position="400"/>
        <end position="425"/>
    </location>
</feature>
<name>A0A5C3M034_9AGAR</name>
<keyword evidence="2" id="KW-1133">Transmembrane helix</keyword>
<keyword evidence="2" id="KW-0812">Transmembrane</keyword>
<feature type="chain" id="PRO_5023069516" evidence="3">
    <location>
        <begin position="22"/>
        <end position="495"/>
    </location>
</feature>
<sequence>MTSRSLTVLTVLLVLASSTSAGKLDIRATPQTSAVCDSTFSWTYNSKGQTPCLLAAEVLGSCAGGNWIVPALNSTNKYDNPNSTTANLCSCSWAAYNLLSACSACQNFSQAIQNWSFYIQDCNGKTTNSYFPSSIRLPDDTLIPFWAATNPTQWQDQHFDVNAAKQIADEQKPDLSNTSISPSDKSSKPIGAIVGGVVGGIAVLALAVGITLWMMCRRRKAARQNGGPVVIERPSHRRSVSDLSSKAGVHLGLGHGYAHLLPSSSSFVTSPTPTSLMRTHNPSVHSLSYFGSAGSMYTSASPPPRTMTSPSPTMEHVNRENVITPFSIPAMPPVHTSSSSRKGMDGTHPIYDSPTAPPVVRPDAQIADASPSRTRVNPPAYTPSVTDNTSSHRPRRSPHTKQGSADTQHSLTSNQSGETWATSNAHGGGAGSISAIDDVVSQMGITMSPGGVTSRSGGNTVATGQSNQVSPTRNRDEKRRPSPNSNADDERRDIA</sequence>
<feature type="region of interest" description="Disordered" evidence="1">
    <location>
        <begin position="326"/>
        <end position="428"/>
    </location>
</feature>